<dbReference type="Pfam" id="PF00628">
    <property type="entry name" value="PHD"/>
    <property type="match status" value="1"/>
</dbReference>
<dbReference type="InterPro" id="IPR011011">
    <property type="entry name" value="Znf_FYVE_PHD"/>
</dbReference>
<feature type="compositionally biased region" description="Basic and acidic residues" evidence="7">
    <location>
        <begin position="747"/>
        <end position="788"/>
    </location>
</feature>
<keyword evidence="11" id="KW-1185">Reference proteome</keyword>
<feature type="region of interest" description="Disordered" evidence="7">
    <location>
        <begin position="1029"/>
        <end position="1100"/>
    </location>
</feature>
<dbReference type="Pfam" id="PF15613">
    <property type="entry name" value="WSD"/>
    <property type="match status" value="1"/>
</dbReference>
<dbReference type="InterPro" id="IPR013083">
    <property type="entry name" value="Znf_RING/FYVE/PHD"/>
</dbReference>
<accession>A0A814U4V5</accession>
<feature type="compositionally biased region" description="Low complexity" evidence="7">
    <location>
        <begin position="497"/>
        <end position="511"/>
    </location>
</feature>
<feature type="region of interest" description="Disordered" evidence="7">
    <location>
        <begin position="494"/>
        <end position="568"/>
    </location>
</feature>
<dbReference type="SUPFAM" id="SSF57903">
    <property type="entry name" value="FYVE/PHD zinc finger"/>
    <property type="match status" value="1"/>
</dbReference>
<feature type="compositionally biased region" description="Basic and acidic residues" evidence="7">
    <location>
        <begin position="449"/>
        <end position="458"/>
    </location>
</feature>
<dbReference type="InterPro" id="IPR028938">
    <property type="entry name" value="Rsf1-like"/>
</dbReference>
<dbReference type="PANTHER" id="PTHR14296:SF16">
    <property type="entry name" value="REMODELING AND SPACING FACTOR 1"/>
    <property type="match status" value="1"/>
</dbReference>
<organism evidence="10 11">
    <name type="scientific">Adineta ricciae</name>
    <name type="common">Rotifer</name>
    <dbReference type="NCBI Taxonomy" id="249248"/>
    <lineage>
        <taxon>Eukaryota</taxon>
        <taxon>Metazoa</taxon>
        <taxon>Spiralia</taxon>
        <taxon>Gnathifera</taxon>
        <taxon>Rotifera</taxon>
        <taxon>Eurotatoria</taxon>
        <taxon>Bdelloidea</taxon>
        <taxon>Adinetida</taxon>
        <taxon>Adinetidae</taxon>
        <taxon>Adineta</taxon>
    </lineage>
</organism>
<dbReference type="PROSITE" id="PS01359">
    <property type="entry name" value="ZF_PHD_1"/>
    <property type="match status" value="1"/>
</dbReference>
<feature type="compositionally biased region" description="Polar residues" evidence="7">
    <location>
        <begin position="351"/>
        <end position="361"/>
    </location>
</feature>
<comment type="caution">
    <text evidence="10">The sequence shown here is derived from an EMBL/GenBank/DDBJ whole genome shotgun (WGS) entry which is preliminary data.</text>
</comment>
<feature type="region of interest" description="Disordered" evidence="7">
    <location>
        <begin position="1130"/>
        <end position="1168"/>
    </location>
</feature>
<keyword evidence="4" id="KW-0862">Zinc</keyword>
<feature type="region of interest" description="Disordered" evidence="7">
    <location>
        <begin position="727"/>
        <end position="795"/>
    </location>
</feature>
<dbReference type="GO" id="GO:0042393">
    <property type="term" value="F:histone binding"/>
    <property type="evidence" value="ECO:0007669"/>
    <property type="project" value="TreeGrafter"/>
</dbReference>
<feature type="region of interest" description="Disordered" evidence="7">
    <location>
        <begin position="351"/>
        <end position="379"/>
    </location>
</feature>
<evidence type="ECO:0000259" key="9">
    <source>
        <dbReference type="PROSITE" id="PS50089"/>
    </source>
</evidence>
<dbReference type="InterPro" id="IPR019787">
    <property type="entry name" value="Znf_PHD-finger"/>
</dbReference>
<feature type="region of interest" description="Disordered" evidence="7">
    <location>
        <begin position="434"/>
        <end position="471"/>
    </location>
</feature>
<feature type="compositionally biased region" description="Acidic residues" evidence="7">
    <location>
        <begin position="903"/>
        <end position="918"/>
    </location>
</feature>
<dbReference type="CDD" id="cd15543">
    <property type="entry name" value="PHD_RSF1"/>
    <property type="match status" value="1"/>
</dbReference>
<feature type="compositionally biased region" description="Basic residues" evidence="7">
    <location>
        <begin position="1046"/>
        <end position="1060"/>
    </location>
</feature>
<feature type="region of interest" description="Disordered" evidence="7">
    <location>
        <begin position="1234"/>
        <end position="1254"/>
    </location>
</feature>
<evidence type="ECO:0000256" key="5">
    <source>
        <dbReference type="ARBA" id="ARBA00023242"/>
    </source>
</evidence>
<protein>
    <recommendedName>
        <fullName evidence="12">PHD-type domain-containing protein</fullName>
    </recommendedName>
</protein>
<evidence type="ECO:0000256" key="4">
    <source>
        <dbReference type="ARBA" id="ARBA00022833"/>
    </source>
</evidence>
<evidence type="ECO:0000256" key="1">
    <source>
        <dbReference type="ARBA" id="ARBA00004123"/>
    </source>
</evidence>
<dbReference type="PROSITE" id="PS50089">
    <property type="entry name" value="ZF_RING_2"/>
    <property type="match status" value="1"/>
</dbReference>
<dbReference type="Proteomes" id="UP000663828">
    <property type="component" value="Unassembled WGS sequence"/>
</dbReference>
<evidence type="ECO:0000313" key="10">
    <source>
        <dbReference type="EMBL" id="CAF1170135.1"/>
    </source>
</evidence>
<dbReference type="SMART" id="SM00249">
    <property type="entry name" value="PHD"/>
    <property type="match status" value="1"/>
</dbReference>
<evidence type="ECO:0008006" key="12">
    <source>
        <dbReference type="Google" id="ProtNLM"/>
    </source>
</evidence>
<keyword evidence="2" id="KW-0479">Metal-binding</keyword>
<feature type="region of interest" description="Disordered" evidence="7">
    <location>
        <begin position="849"/>
        <end position="990"/>
    </location>
</feature>
<proteinExistence type="predicted"/>
<dbReference type="GO" id="GO:0045892">
    <property type="term" value="P:negative regulation of DNA-templated transcription"/>
    <property type="evidence" value="ECO:0007669"/>
    <property type="project" value="TreeGrafter"/>
</dbReference>
<feature type="compositionally biased region" description="Basic and acidic residues" evidence="7">
    <location>
        <begin position="1144"/>
        <end position="1158"/>
    </location>
</feature>
<feature type="domain" description="RING-type" evidence="9">
    <location>
        <begin position="618"/>
        <end position="663"/>
    </location>
</feature>
<evidence type="ECO:0000256" key="2">
    <source>
        <dbReference type="ARBA" id="ARBA00022723"/>
    </source>
</evidence>
<gene>
    <name evidence="10" type="ORF">XAT740_LOCUS21983</name>
</gene>
<feature type="domain" description="PHD-type" evidence="8">
    <location>
        <begin position="615"/>
        <end position="665"/>
    </location>
</feature>
<dbReference type="InterPro" id="IPR028941">
    <property type="entry name" value="WHIM2_dom"/>
</dbReference>
<feature type="compositionally biased region" description="Low complexity" evidence="7">
    <location>
        <begin position="363"/>
        <end position="375"/>
    </location>
</feature>
<sequence length="1254" mass="143815">MDDGSSDDSMFIDPEILKKELVISLPVLTESDIERMINVDDSSIEESSTSTDEFDKDKFCPKRDQRRLSLLNNPNYGIILAFIEKFRSHVNFKNYPLRIFEDNLISENEKYTARYIDFHLHLLKKISSGKVIPRDQFDISMKRFAYRFNRDDGDYVEEHGYAKAKVEIKLRILKNLLEKQFDRNQPMNRSLANKSSTDLSSKPFGRDRLGASYWLFTDTDGFIRLFREDINTKRTWINVAKTPQELESLLKILVSDYQVREKFPDWKFAHAPFNSLTPSSVFEEHYSANLFCERTKQDISTQQSPSSIRIGSVYIKSENIDLNPMVSLDRELPPSPLLQSPKTTNFFETTSDQESINSDEINPNRVVTSPSSSSLDTRDSIYSVGCSQELNRSHPTNEEIDKAIEVQTTSVSNEVVQAVMLKPTLDSGIKRKLVDYDDSESESASQNKSETDDKHEDESSQDLRSIPVKTVNRNNADLPIALRRPRRNRARIFAELSQDSSSTNQSLSQSSIRTRSMSREWKGYNNSSNTNRSRRRRQRRRRQKNSMTGFSSTTSDDRQASDDDDDDFSQGFLNEEIDLLLNGDLNGEEDDDDDYIPCQAAKTVAKCYNQSESVSKLCYVCSETNRPENLLLCEDCDDAYHIECLKPELLAVPNDDWYCPLCEHKRLCDSLIEKLPGLFKDQERYEMKRKVTASKRRKRLTNIAVNVERCIKPPVRRRCVNIITSSDDTENDNEKAIEQSKSNPIQRQKDEDAVHSINEHKNDENCQPKDQEEGEKEKEKEEEQPPEKRRVRSCRRKTQNYSLDEYDKKFEDVFVNAEANKDLSNNDSGTSSKFINFASNNTFHYIDKSDEVAKKTKSAKKRSRLECDEDLDATDSKHDADFVPNPKRTNKDDSRSNPKDDRNDNDDDYNDFGMSDDDSVWRNRRQSSTSSVSKKKSTSKSNGTVFQKSPSISDDDTIIYGDTLSNSSPAPIVKSEPFTQSDTNERVRNPFDINSIGQNILSTSEIGPNLFDKNRFGKNVFGISEIGQNITDKTDGDKKKAANSSKPKRQRRAPPKKKKPLLQQENISDEEEKTAPPLPKHRPSRKRRDSNESSLDDDDDYEKLIHKRRLVNQGRNITRKSISAHIQKLVGEEEDEDENDQDSVQDKDTDKAKADKNNNSKKVNPNSEYEHIQLSDDDDFPDDQEILQSTGLINLKRPLTTSQAASFRVPYMPKIQSYQFTMVDPTAHFDFTCQPEPLSDASQANGETNLSSTT</sequence>
<dbReference type="Gene3D" id="3.30.40.10">
    <property type="entry name" value="Zinc/RING finger domain, C3HC4 (zinc finger)"/>
    <property type="match status" value="1"/>
</dbReference>
<dbReference type="AlphaFoldDB" id="A0A814U4V5"/>
<dbReference type="PANTHER" id="PTHR14296">
    <property type="entry name" value="REMODELING AND SPACING FACTOR 1"/>
    <property type="match status" value="1"/>
</dbReference>
<dbReference type="PROSITE" id="PS50016">
    <property type="entry name" value="ZF_PHD_2"/>
    <property type="match status" value="1"/>
</dbReference>
<evidence type="ECO:0000256" key="7">
    <source>
        <dbReference type="SAM" id="MobiDB-lite"/>
    </source>
</evidence>
<evidence type="ECO:0000256" key="3">
    <source>
        <dbReference type="ARBA" id="ARBA00022771"/>
    </source>
</evidence>
<dbReference type="InterPro" id="IPR001841">
    <property type="entry name" value="Znf_RING"/>
</dbReference>
<dbReference type="EMBL" id="CAJNOR010001600">
    <property type="protein sequence ID" value="CAF1170135.1"/>
    <property type="molecule type" value="Genomic_DNA"/>
</dbReference>
<evidence type="ECO:0000259" key="8">
    <source>
        <dbReference type="PROSITE" id="PS50016"/>
    </source>
</evidence>
<keyword evidence="3 6" id="KW-0863">Zinc-finger</keyword>
<feature type="compositionally biased region" description="Polar residues" evidence="7">
    <location>
        <begin position="1240"/>
        <end position="1254"/>
    </location>
</feature>
<feature type="compositionally biased region" description="Polar residues" evidence="7">
    <location>
        <begin position="942"/>
        <end position="952"/>
    </location>
</feature>
<keyword evidence="5" id="KW-0539">Nucleus</keyword>
<evidence type="ECO:0000256" key="6">
    <source>
        <dbReference type="PROSITE-ProRule" id="PRU00175"/>
    </source>
</evidence>
<comment type="subcellular location">
    <subcellularLocation>
        <location evidence="1">Nucleus</location>
    </subcellularLocation>
</comment>
<dbReference type="GO" id="GO:0008270">
    <property type="term" value="F:zinc ion binding"/>
    <property type="evidence" value="ECO:0007669"/>
    <property type="project" value="UniProtKB-KW"/>
</dbReference>
<feature type="compositionally biased region" description="Acidic residues" evidence="7">
    <location>
        <begin position="1132"/>
        <end position="1143"/>
    </location>
</feature>
<name>A0A814U4V5_ADIRI</name>
<reference evidence="10" key="1">
    <citation type="submission" date="2021-02" db="EMBL/GenBank/DDBJ databases">
        <authorList>
            <person name="Nowell W R."/>
        </authorList>
    </citation>
    <scope>NUCLEOTIDE SEQUENCE</scope>
</reference>
<feature type="compositionally biased region" description="Basic residues" evidence="7">
    <location>
        <begin position="532"/>
        <end position="544"/>
    </location>
</feature>
<dbReference type="InterPro" id="IPR019786">
    <property type="entry name" value="Zinc_finger_PHD-type_CS"/>
</dbReference>
<dbReference type="GO" id="GO:0031213">
    <property type="term" value="C:RSF complex"/>
    <property type="evidence" value="ECO:0007669"/>
    <property type="project" value="InterPro"/>
</dbReference>
<dbReference type="InterPro" id="IPR001965">
    <property type="entry name" value="Znf_PHD"/>
</dbReference>
<feature type="compositionally biased region" description="Basic residues" evidence="7">
    <location>
        <begin position="1079"/>
        <end position="1088"/>
    </location>
</feature>
<evidence type="ECO:0000313" key="11">
    <source>
        <dbReference type="Proteomes" id="UP000663828"/>
    </source>
</evidence>
<feature type="compositionally biased region" description="Basic and acidic residues" evidence="7">
    <location>
        <begin position="889"/>
        <end position="902"/>
    </location>
</feature>